<name>A0A150KI83_HEYCO</name>
<accession>A0A150KI83</accession>
<feature type="transmembrane region" description="Helical" evidence="1">
    <location>
        <begin position="20"/>
        <end position="42"/>
    </location>
</feature>
<dbReference type="Proteomes" id="UP000075304">
    <property type="component" value="Unassembled WGS sequence"/>
</dbReference>
<dbReference type="Pfam" id="PF13273">
    <property type="entry name" value="DUF4064"/>
    <property type="match status" value="1"/>
</dbReference>
<evidence type="ECO:0000313" key="3">
    <source>
        <dbReference type="EMBL" id="KYC71667.1"/>
    </source>
</evidence>
<keyword evidence="1" id="KW-0472">Membrane</keyword>
<feature type="domain" description="DUF4064" evidence="2">
    <location>
        <begin position="13"/>
        <end position="94"/>
    </location>
</feature>
<dbReference type="PATRIC" id="fig|1398.25.peg.1815"/>
<reference evidence="3 4" key="1">
    <citation type="submission" date="2016-01" db="EMBL/GenBank/DDBJ databases">
        <title>Genome Sequences of Twelve Sporeforming Bacillus Species Isolated from Foods.</title>
        <authorList>
            <person name="Berendsen E.M."/>
            <person name="Wells-Bennik M.H."/>
            <person name="Krawcyk A.O."/>
            <person name="De Jong A."/>
            <person name="Holsappel S."/>
            <person name="Eijlander R.T."/>
            <person name="Kuipers O.P."/>
        </authorList>
    </citation>
    <scope>NUCLEOTIDE SEQUENCE [LARGE SCALE GENOMIC DNA]</scope>
    <source>
        <strain evidence="3 4">B4099</strain>
    </source>
</reference>
<gene>
    <name evidence="3" type="ORF">B4099_3208</name>
</gene>
<evidence type="ECO:0000313" key="4">
    <source>
        <dbReference type="Proteomes" id="UP000075304"/>
    </source>
</evidence>
<feature type="transmembrane region" description="Helical" evidence="1">
    <location>
        <begin position="81"/>
        <end position="114"/>
    </location>
</feature>
<dbReference type="GeneID" id="93259729"/>
<organism evidence="3 4">
    <name type="scientific">Heyndrickxia coagulans</name>
    <name type="common">Weizmannia coagulans</name>
    <dbReference type="NCBI Taxonomy" id="1398"/>
    <lineage>
        <taxon>Bacteria</taxon>
        <taxon>Bacillati</taxon>
        <taxon>Bacillota</taxon>
        <taxon>Bacilli</taxon>
        <taxon>Bacillales</taxon>
        <taxon>Bacillaceae</taxon>
        <taxon>Heyndrickxia</taxon>
    </lineage>
</organism>
<feature type="transmembrane region" description="Helical" evidence="1">
    <location>
        <begin position="54"/>
        <end position="74"/>
    </location>
</feature>
<proteinExistence type="predicted"/>
<dbReference type="RefSeq" id="WP_061574479.1">
    <property type="nucleotide sequence ID" value="NZ_LQYI01000024.1"/>
</dbReference>
<keyword evidence="1" id="KW-1133">Transmembrane helix</keyword>
<comment type="caution">
    <text evidence="3">The sequence shown here is derived from an EMBL/GenBank/DDBJ whole genome shotgun (WGS) entry which is preliminary data.</text>
</comment>
<dbReference type="AlphaFoldDB" id="A0A150KI83"/>
<protein>
    <recommendedName>
        <fullName evidence="2">DUF4064 domain-containing protein</fullName>
    </recommendedName>
</protein>
<dbReference type="EMBL" id="LQYI01000024">
    <property type="protein sequence ID" value="KYC71667.1"/>
    <property type="molecule type" value="Genomic_DNA"/>
</dbReference>
<dbReference type="InterPro" id="IPR025273">
    <property type="entry name" value="DUF4064"/>
</dbReference>
<evidence type="ECO:0000256" key="1">
    <source>
        <dbReference type="SAM" id="Phobius"/>
    </source>
</evidence>
<evidence type="ECO:0000259" key="2">
    <source>
        <dbReference type="Pfam" id="PF13273"/>
    </source>
</evidence>
<sequence>METEKVVSKSTTSRVAEMVLGIIGGVFGIIGGILAMTVGAVAKAFEASGSDGVTGLGIACILVSILAIIFSCIINKKRVLFGILIIVCGILNIVFISYFGILSGILIAISGILALVRK</sequence>
<keyword evidence="1" id="KW-0812">Transmembrane</keyword>